<keyword evidence="4" id="KW-1185">Reference proteome</keyword>
<reference evidence="2 5" key="2">
    <citation type="journal article" date="2018" name="Nat. Biotechnol.">
        <title>A standardized bacterial taxonomy based on genome phylogeny substantially revises the tree of life.</title>
        <authorList>
            <person name="Parks D.H."/>
            <person name="Chuvochina M."/>
            <person name="Waite D.W."/>
            <person name="Rinke C."/>
            <person name="Skarshewski A."/>
            <person name="Chaumeil P.A."/>
            <person name="Hugenholtz P."/>
        </authorList>
    </citation>
    <scope>NUCLEOTIDE SEQUENCE [LARGE SCALE GENOMIC DNA]</scope>
    <source>
        <strain evidence="2">UBA9152</strain>
    </source>
</reference>
<dbReference type="InterPro" id="IPR004360">
    <property type="entry name" value="Glyas_Fos-R_dOase_dom"/>
</dbReference>
<dbReference type="InterPro" id="IPR029068">
    <property type="entry name" value="Glyas_Bleomycin-R_OHBP_Dase"/>
</dbReference>
<accession>A0A0F0LX75</accession>
<dbReference type="PANTHER" id="PTHR36503:SF2">
    <property type="entry name" value="BLR2408 PROTEIN"/>
    <property type="match status" value="1"/>
</dbReference>
<evidence type="ECO:0000313" key="2">
    <source>
        <dbReference type="EMBL" id="HAN24779.1"/>
    </source>
</evidence>
<gene>
    <name evidence="2" type="ORF">DCP95_09440</name>
    <name evidence="3" type="ORF">RR49_02023</name>
</gene>
<dbReference type="STRING" id="400772.RR49_02023"/>
<dbReference type="PROSITE" id="PS51819">
    <property type="entry name" value="VOC"/>
    <property type="match status" value="1"/>
</dbReference>
<dbReference type="PANTHER" id="PTHR36503">
    <property type="entry name" value="BLR2520 PROTEIN"/>
    <property type="match status" value="1"/>
</dbReference>
<dbReference type="Pfam" id="PF00903">
    <property type="entry name" value="Glyoxalase"/>
    <property type="match status" value="1"/>
</dbReference>
<dbReference type="AlphaFoldDB" id="A0A0F0LX75"/>
<dbReference type="Proteomes" id="UP000033451">
    <property type="component" value="Unassembled WGS sequence"/>
</dbReference>
<organism evidence="3 4">
    <name type="scientific">Microbacterium ginsengisoli</name>
    <dbReference type="NCBI Taxonomy" id="400772"/>
    <lineage>
        <taxon>Bacteria</taxon>
        <taxon>Bacillati</taxon>
        <taxon>Actinomycetota</taxon>
        <taxon>Actinomycetes</taxon>
        <taxon>Micrococcales</taxon>
        <taxon>Microbacteriaceae</taxon>
        <taxon>Microbacterium</taxon>
    </lineage>
</organism>
<proteinExistence type="predicted"/>
<dbReference type="Gene3D" id="3.10.180.10">
    <property type="entry name" value="2,3-Dihydroxybiphenyl 1,2-Dioxygenase, domain 1"/>
    <property type="match status" value="1"/>
</dbReference>
<dbReference type="EMBL" id="DMNG01000159">
    <property type="protein sequence ID" value="HAN24779.1"/>
    <property type="molecule type" value="Genomic_DNA"/>
</dbReference>
<dbReference type="OrthoDB" id="4265398at2"/>
<sequence length="131" mass="14035">MSIFVNFPVADVARSADFYSTLGWSAVAEFTNENAACFRIDGDTHIMAISRSFYESLGGTEELVGGPGTPSPVTVAFSVPTRDAVDALAVAAESAGGRLGDTDEYGFMYQRQFDDPDGYHFSPFWADPDAG</sequence>
<evidence type="ECO:0000313" key="4">
    <source>
        <dbReference type="Proteomes" id="UP000033451"/>
    </source>
</evidence>
<protein>
    <submittedName>
        <fullName evidence="3">Glyoxalase-like domain protein</fullName>
    </submittedName>
</protein>
<dbReference type="EMBL" id="JYIY01000076">
    <property type="protein sequence ID" value="KJL35976.1"/>
    <property type="molecule type" value="Genomic_DNA"/>
</dbReference>
<name>A0A0F0LX75_9MICO</name>
<evidence type="ECO:0000313" key="5">
    <source>
        <dbReference type="Proteomes" id="UP000257479"/>
    </source>
</evidence>
<comment type="caution">
    <text evidence="3">The sequence shown here is derived from an EMBL/GenBank/DDBJ whole genome shotgun (WGS) entry which is preliminary data.</text>
</comment>
<feature type="domain" description="VOC" evidence="1">
    <location>
        <begin position="1"/>
        <end position="126"/>
    </location>
</feature>
<evidence type="ECO:0000259" key="1">
    <source>
        <dbReference type="PROSITE" id="PS51819"/>
    </source>
</evidence>
<dbReference type="Proteomes" id="UP000257479">
    <property type="component" value="Unassembled WGS sequence"/>
</dbReference>
<dbReference type="InterPro" id="IPR037523">
    <property type="entry name" value="VOC_core"/>
</dbReference>
<dbReference type="PATRIC" id="fig|400772.4.peg.2037"/>
<dbReference type="RefSeq" id="WP_045247935.1">
    <property type="nucleotide sequence ID" value="NZ_JYIY01000076.1"/>
</dbReference>
<reference evidence="3 4" key="1">
    <citation type="submission" date="2015-02" db="EMBL/GenBank/DDBJ databases">
        <title>Draft genome sequences of ten Microbacterium spp. with emphasis on heavy metal contaminated environments.</title>
        <authorList>
            <person name="Corretto E."/>
        </authorList>
    </citation>
    <scope>NUCLEOTIDE SEQUENCE [LARGE SCALE GENOMIC DNA]</scope>
    <source>
        <strain evidence="3 4">DSM 18659</strain>
    </source>
</reference>
<dbReference type="SUPFAM" id="SSF54593">
    <property type="entry name" value="Glyoxalase/Bleomycin resistance protein/Dihydroxybiphenyl dioxygenase"/>
    <property type="match status" value="1"/>
</dbReference>
<evidence type="ECO:0000313" key="3">
    <source>
        <dbReference type="EMBL" id="KJL35976.1"/>
    </source>
</evidence>